<evidence type="ECO:0000256" key="1">
    <source>
        <dbReference type="SAM" id="Phobius"/>
    </source>
</evidence>
<keyword evidence="3" id="KW-1185">Reference proteome</keyword>
<keyword evidence="1" id="KW-1133">Transmembrane helix</keyword>
<accession>A0ABD1MS52</accession>
<protein>
    <submittedName>
        <fullName evidence="2">Uncharacterized protein</fullName>
    </submittedName>
</protein>
<dbReference type="Proteomes" id="UP001603857">
    <property type="component" value="Unassembled WGS sequence"/>
</dbReference>
<dbReference type="EMBL" id="JBGMDY010000004">
    <property type="protein sequence ID" value="KAL2338637.1"/>
    <property type="molecule type" value="Genomic_DNA"/>
</dbReference>
<dbReference type="AlphaFoldDB" id="A0ABD1MS52"/>
<organism evidence="2 3">
    <name type="scientific">Flemingia macrophylla</name>
    <dbReference type="NCBI Taxonomy" id="520843"/>
    <lineage>
        <taxon>Eukaryota</taxon>
        <taxon>Viridiplantae</taxon>
        <taxon>Streptophyta</taxon>
        <taxon>Embryophyta</taxon>
        <taxon>Tracheophyta</taxon>
        <taxon>Spermatophyta</taxon>
        <taxon>Magnoliopsida</taxon>
        <taxon>eudicotyledons</taxon>
        <taxon>Gunneridae</taxon>
        <taxon>Pentapetalae</taxon>
        <taxon>rosids</taxon>
        <taxon>fabids</taxon>
        <taxon>Fabales</taxon>
        <taxon>Fabaceae</taxon>
        <taxon>Papilionoideae</taxon>
        <taxon>50 kb inversion clade</taxon>
        <taxon>NPAAA clade</taxon>
        <taxon>indigoferoid/millettioid clade</taxon>
        <taxon>Phaseoleae</taxon>
        <taxon>Flemingia</taxon>
    </lineage>
</organism>
<feature type="transmembrane region" description="Helical" evidence="1">
    <location>
        <begin position="29"/>
        <end position="50"/>
    </location>
</feature>
<sequence length="51" mass="6152">MGCGPVVYDPVYWHQDFSTHLSLHSALDLHLQVANSHFFVLVFYYLFYYYF</sequence>
<evidence type="ECO:0000313" key="2">
    <source>
        <dbReference type="EMBL" id="KAL2338637.1"/>
    </source>
</evidence>
<comment type="caution">
    <text evidence="2">The sequence shown here is derived from an EMBL/GenBank/DDBJ whole genome shotgun (WGS) entry which is preliminary data.</text>
</comment>
<reference evidence="2 3" key="1">
    <citation type="submission" date="2024-08" db="EMBL/GenBank/DDBJ databases">
        <title>Insights into the chromosomal genome structure of Flemingia macrophylla.</title>
        <authorList>
            <person name="Ding Y."/>
            <person name="Zhao Y."/>
            <person name="Bi W."/>
            <person name="Wu M."/>
            <person name="Zhao G."/>
            <person name="Gong Y."/>
            <person name="Li W."/>
            <person name="Zhang P."/>
        </authorList>
    </citation>
    <scope>NUCLEOTIDE SEQUENCE [LARGE SCALE GENOMIC DNA]</scope>
    <source>
        <strain evidence="2">DYQJB</strain>
        <tissue evidence="2">Leaf</tissue>
    </source>
</reference>
<evidence type="ECO:0000313" key="3">
    <source>
        <dbReference type="Proteomes" id="UP001603857"/>
    </source>
</evidence>
<keyword evidence="1" id="KW-0812">Transmembrane</keyword>
<name>A0ABD1MS52_9FABA</name>
<keyword evidence="1" id="KW-0472">Membrane</keyword>
<gene>
    <name evidence="2" type="ORF">Fmac_013083</name>
</gene>
<proteinExistence type="predicted"/>